<evidence type="ECO:0000313" key="2">
    <source>
        <dbReference type="EMBL" id="CAE08951.1"/>
    </source>
</evidence>
<accession>Q7U3J6</accession>
<dbReference type="KEGG" id="syw:SYNW2436"/>
<dbReference type="InterPro" id="IPR029044">
    <property type="entry name" value="Nucleotide-diphossugar_trans"/>
</dbReference>
<dbReference type="eggNOG" id="COG1215">
    <property type="taxonomic scope" value="Bacteria"/>
</dbReference>
<name>Q7U3J6_PARMW</name>
<proteinExistence type="predicted"/>
<dbReference type="SUPFAM" id="SSF53448">
    <property type="entry name" value="Nucleotide-diphospho-sugar transferases"/>
    <property type="match status" value="1"/>
</dbReference>
<dbReference type="HOGENOM" id="CLU_056498_0_0_3"/>
<dbReference type="AlphaFoldDB" id="Q7U3J6"/>
<dbReference type="Proteomes" id="UP000001422">
    <property type="component" value="Chromosome"/>
</dbReference>
<feature type="compositionally biased region" description="Polar residues" evidence="1">
    <location>
        <begin position="399"/>
        <end position="408"/>
    </location>
</feature>
<evidence type="ECO:0000313" key="3">
    <source>
        <dbReference type="Proteomes" id="UP000001422"/>
    </source>
</evidence>
<keyword evidence="3" id="KW-1185">Reference proteome</keyword>
<organism evidence="2 3">
    <name type="scientific">Parasynechococcus marenigrum (strain WH8102)</name>
    <dbReference type="NCBI Taxonomy" id="84588"/>
    <lineage>
        <taxon>Bacteria</taxon>
        <taxon>Bacillati</taxon>
        <taxon>Cyanobacteriota</taxon>
        <taxon>Cyanophyceae</taxon>
        <taxon>Synechococcales</taxon>
        <taxon>Prochlorococcaceae</taxon>
        <taxon>Parasynechococcus</taxon>
        <taxon>Parasynechococcus marenigrum</taxon>
    </lineage>
</organism>
<dbReference type="EMBL" id="BX569695">
    <property type="protein sequence ID" value="CAE08951.1"/>
    <property type="molecule type" value="Genomic_DNA"/>
</dbReference>
<evidence type="ECO:0008006" key="4">
    <source>
        <dbReference type="Google" id="ProtNLM"/>
    </source>
</evidence>
<reference evidence="2 3" key="1">
    <citation type="journal article" date="2003" name="Nature">
        <title>The genome of a motile marine Synechococcus.</title>
        <authorList>
            <person name="Palenik B."/>
            <person name="Brahamsha B."/>
            <person name="Larimer F."/>
            <person name="Land M."/>
            <person name="Hauser L."/>
            <person name="Chain P."/>
            <person name="Lamerdin J."/>
            <person name="Regala W."/>
            <person name="Allen E.A."/>
            <person name="McCarren J."/>
            <person name="Paulsen I."/>
            <person name="Dufresne A."/>
            <person name="Partensky F."/>
            <person name="Webb E."/>
            <person name="Waterbury J."/>
        </authorList>
    </citation>
    <scope>NUCLEOTIDE SEQUENCE [LARGE SCALE GENOMIC DNA]</scope>
    <source>
        <strain evidence="2 3">WH8102</strain>
    </source>
</reference>
<dbReference type="RefSeq" id="WP_011129289.1">
    <property type="nucleotide sequence ID" value="NC_005070.1"/>
</dbReference>
<gene>
    <name evidence="2" type="ordered locus">SYNW2436</name>
</gene>
<sequence>MDFQQSLITTVHDYSLGNLDAVAFNRELSERPTTLLIPCLMEEFSRPALALIRDTLSSLKGLNRLVIALAAESAEDVAHAEAFFAGMPFPVQVHWTNGPAVKDLLESMGALGLEVTGPPGKGWAVWQGLGVACQDAEVVGLFDADIRTFGSAYPERMLRPLLDRSHGIAYVKAFYSRLSLETQALQGRATRLFVGPLLVSLEQIFGPLPYLRYLQSFRYPLAGEFAFTTDLAMNLRIPSDWGLEMGLLSEVFRHVATSRIAQVDLGLFDHKHKGLGSKPSEGLQRMAGEIFGTVLRSLMEHEGAVISMDQIPTLEVLYRRVGEDRVRQFGIDSAINRLPYNRHGEELAVHSFAELLRPGLSRLMESPVAHQLPSWSRLKSCNPSLQSDLSAAGQMDRPSASTMPSSQPLRRPNHKPRSSTSELVA</sequence>
<dbReference type="STRING" id="84588.SYNW2436"/>
<dbReference type="Gene3D" id="3.90.550.10">
    <property type="entry name" value="Spore Coat Polysaccharide Biosynthesis Protein SpsA, Chain A"/>
    <property type="match status" value="1"/>
</dbReference>
<evidence type="ECO:0000256" key="1">
    <source>
        <dbReference type="SAM" id="MobiDB-lite"/>
    </source>
</evidence>
<protein>
    <recommendedName>
        <fullName evidence="4">Glycosyl transferase</fullName>
    </recommendedName>
</protein>
<dbReference type="CAZy" id="GT81">
    <property type="family name" value="Glycosyltransferase Family 81"/>
</dbReference>
<feature type="region of interest" description="Disordered" evidence="1">
    <location>
        <begin position="383"/>
        <end position="425"/>
    </location>
</feature>